<sequence>MSVKRNHIKVFVASTVYDFEYQLNQIYSLLDGYGYDVLMSHRGTILLDSQQSNLENCLDGVKECDVFLGFIRPDYGSGVLDRGGLSITHQEFHMAYSREIPRFVFADHRVAFTRMLFKDSFVVEDKTAKKIDFGQISFDGNKVMDTRCIRMYGEAIKDKEYPIAMRKGNWVQQYVSYDDIKLHIDAQFKYPERIQKLIDKSKAPGA</sequence>
<dbReference type="Proteomes" id="UP000182034">
    <property type="component" value="Unassembled WGS sequence"/>
</dbReference>
<dbReference type="RefSeq" id="WP_072410378.1">
    <property type="nucleotide sequence ID" value="NZ_FPKW01000008.1"/>
</dbReference>
<dbReference type="STRING" id="1612149.SAMN05216324_108175"/>
<evidence type="ECO:0000313" key="2">
    <source>
        <dbReference type="EMBL" id="SFZ95155.1"/>
    </source>
</evidence>
<dbReference type="OrthoDB" id="754716at2"/>
<gene>
    <name evidence="2" type="ORF">SAMN05216324_108175</name>
</gene>
<feature type="domain" description="DUF4062" evidence="1">
    <location>
        <begin position="9"/>
        <end position="95"/>
    </location>
</feature>
<proteinExistence type="predicted"/>
<reference evidence="3" key="1">
    <citation type="submission" date="2016-10" db="EMBL/GenBank/DDBJ databases">
        <authorList>
            <person name="Varghese N."/>
            <person name="Submissions S."/>
        </authorList>
    </citation>
    <scope>NUCLEOTIDE SEQUENCE [LARGE SCALE GENOMIC DNA]</scope>
    <source>
        <strain evidence="3">SUR2</strain>
    </source>
</reference>
<evidence type="ECO:0000313" key="3">
    <source>
        <dbReference type="Proteomes" id="UP000182034"/>
    </source>
</evidence>
<name>A0A1K2ITU4_9FLAO</name>
<dbReference type="EMBL" id="FPKW01000008">
    <property type="protein sequence ID" value="SFZ95155.1"/>
    <property type="molecule type" value="Genomic_DNA"/>
</dbReference>
<protein>
    <recommendedName>
        <fullName evidence="1">DUF4062 domain-containing protein</fullName>
    </recommendedName>
</protein>
<accession>A0A1K2ITU4</accession>
<dbReference type="Pfam" id="PF13271">
    <property type="entry name" value="DUF4062"/>
    <property type="match status" value="1"/>
</dbReference>
<dbReference type="InterPro" id="IPR025139">
    <property type="entry name" value="DUF4062"/>
</dbReference>
<evidence type="ECO:0000259" key="1">
    <source>
        <dbReference type="Pfam" id="PF13271"/>
    </source>
</evidence>
<keyword evidence="3" id="KW-1185">Reference proteome</keyword>
<organism evidence="2 3">
    <name type="scientific">Chryseobacterium limigenitum</name>
    <dbReference type="NCBI Taxonomy" id="1612149"/>
    <lineage>
        <taxon>Bacteria</taxon>
        <taxon>Pseudomonadati</taxon>
        <taxon>Bacteroidota</taxon>
        <taxon>Flavobacteriia</taxon>
        <taxon>Flavobacteriales</taxon>
        <taxon>Weeksellaceae</taxon>
        <taxon>Chryseobacterium group</taxon>
        <taxon>Chryseobacterium</taxon>
    </lineage>
</organism>
<dbReference type="AlphaFoldDB" id="A0A1K2ITU4"/>